<protein>
    <submittedName>
        <fullName evidence="4">N-acetyltransferase GCN5</fullName>
    </submittedName>
</protein>
<keyword evidence="2" id="KW-0012">Acyltransferase</keyword>
<name>A0A069E6J9_9PROT</name>
<dbReference type="InterPro" id="IPR016181">
    <property type="entry name" value="Acyl_CoA_acyltransferase"/>
</dbReference>
<dbReference type="PANTHER" id="PTHR43420">
    <property type="entry name" value="ACETYLTRANSFERASE"/>
    <property type="match status" value="1"/>
</dbReference>
<gene>
    <name evidence="4" type="ORF">HAD_09570</name>
</gene>
<dbReference type="Gene3D" id="3.40.630.30">
    <property type="match status" value="1"/>
</dbReference>
<keyword evidence="5" id="KW-1185">Reference proteome</keyword>
<sequence>MRSSEFPAYVAYFVPDYAAEISANYDQDMASALAKAKQDVETDLAQGVETPGQVLLCIVEEGDTTDSPIGYLWCKPDEAGPCVFISDFCILPAHRGNGHAKTALAALEEHFSKTGHSEVRLRVAADNEIAQRLYRSTGFSPTGINMRKAFGKPAPERT</sequence>
<comment type="caution">
    <text evidence="4">The sequence shown here is derived from an EMBL/GenBank/DDBJ whole genome shotgun (WGS) entry which is preliminary data.</text>
</comment>
<dbReference type="CDD" id="cd04301">
    <property type="entry name" value="NAT_SF"/>
    <property type="match status" value="1"/>
</dbReference>
<dbReference type="Proteomes" id="UP000027446">
    <property type="component" value="Unassembled WGS sequence"/>
</dbReference>
<evidence type="ECO:0000256" key="1">
    <source>
        <dbReference type="ARBA" id="ARBA00022679"/>
    </source>
</evidence>
<dbReference type="Pfam" id="PF00583">
    <property type="entry name" value="Acetyltransf_1"/>
    <property type="match status" value="1"/>
</dbReference>
<accession>A0A069E6J9</accession>
<dbReference type="STRING" id="1280949.HAD_09570"/>
<dbReference type="SUPFAM" id="SSF55729">
    <property type="entry name" value="Acyl-CoA N-acyltransferases (Nat)"/>
    <property type="match status" value="1"/>
</dbReference>
<evidence type="ECO:0000313" key="5">
    <source>
        <dbReference type="Proteomes" id="UP000027446"/>
    </source>
</evidence>
<organism evidence="4 5">
    <name type="scientific">Hyphomonas adhaerens MHS-3</name>
    <dbReference type="NCBI Taxonomy" id="1280949"/>
    <lineage>
        <taxon>Bacteria</taxon>
        <taxon>Pseudomonadati</taxon>
        <taxon>Pseudomonadota</taxon>
        <taxon>Alphaproteobacteria</taxon>
        <taxon>Hyphomonadales</taxon>
        <taxon>Hyphomonadaceae</taxon>
        <taxon>Hyphomonas</taxon>
    </lineage>
</organism>
<evidence type="ECO:0000313" key="4">
    <source>
        <dbReference type="EMBL" id="KCZ85925.1"/>
    </source>
</evidence>
<dbReference type="GO" id="GO:0016747">
    <property type="term" value="F:acyltransferase activity, transferring groups other than amino-acyl groups"/>
    <property type="evidence" value="ECO:0007669"/>
    <property type="project" value="InterPro"/>
</dbReference>
<dbReference type="EMBL" id="ARYH01000001">
    <property type="protein sequence ID" value="KCZ85925.1"/>
    <property type="molecule type" value="Genomic_DNA"/>
</dbReference>
<dbReference type="PROSITE" id="PS51186">
    <property type="entry name" value="GNAT"/>
    <property type="match status" value="1"/>
</dbReference>
<feature type="domain" description="N-acetyltransferase" evidence="3">
    <location>
        <begin position="8"/>
        <end position="158"/>
    </location>
</feature>
<dbReference type="PATRIC" id="fig|1280949.3.peg.1955"/>
<evidence type="ECO:0000259" key="3">
    <source>
        <dbReference type="PROSITE" id="PS51186"/>
    </source>
</evidence>
<proteinExistence type="predicted"/>
<reference evidence="4 5" key="1">
    <citation type="journal article" date="2014" name="Antonie Van Leeuwenhoek">
        <title>Hyphomonas beringensis sp. nov. and Hyphomonas chukchiensis sp. nov., isolated from surface seawater of the Bering Sea and Chukchi Sea.</title>
        <authorList>
            <person name="Li C."/>
            <person name="Lai Q."/>
            <person name="Li G."/>
            <person name="Dong C."/>
            <person name="Wang J."/>
            <person name="Liao Y."/>
            <person name="Shao Z."/>
        </authorList>
    </citation>
    <scope>NUCLEOTIDE SEQUENCE [LARGE SCALE GENOMIC DNA]</scope>
    <source>
        <strain evidence="4 5">MHS-3</strain>
    </source>
</reference>
<dbReference type="InterPro" id="IPR050680">
    <property type="entry name" value="YpeA/RimI_acetyltransf"/>
</dbReference>
<dbReference type="eggNOG" id="COG0456">
    <property type="taxonomic scope" value="Bacteria"/>
</dbReference>
<keyword evidence="1 4" id="KW-0808">Transferase</keyword>
<dbReference type="InterPro" id="IPR000182">
    <property type="entry name" value="GNAT_dom"/>
</dbReference>
<evidence type="ECO:0000256" key="2">
    <source>
        <dbReference type="ARBA" id="ARBA00023315"/>
    </source>
</evidence>
<dbReference type="AlphaFoldDB" id="A0A069E6J9"/>